<dbReference type="Gene3D" id="3.40.50.2000">
    <property type="entry name" value="Glycogen Phosphorylase B"/>
    <property type="match status" value="2"/>
</dbReference>
<name>A0A7I9VBB3_9ACTN</name>
<dbReference type="AlphaFoldDB" id="A0A7I9VBB3"/>
<reference evidence="4" key="1">
    <citation type="submission" date="2019-06" db="EMBL/GenBank/DDBJ databases">
        <title>Gordonia isolated from sludge of a wastewater treatment plant.</title>
        <authorList>
            <person name="Tamura T."/>
            <person name="Aoyama K."/>
            <person name="Kang Y."/>
            <person name="Saito S."/>
            <person name="Akiyama N."/>
            <person name="Yazawa K."/>
            <person name="Gonoi T."/>
            <person name="Mikami Y."/>
        </authorList>
    </citation>
    <scope>NUCLEOTIDE SEQUENCE [LARGE SCALE GENOMIC DNA]</scope>
    <source>
        <strain evidence="4">NBRC 107696</strain>
    </source>
</reference>
<evidence type="ECO:0000256" key="1">
    <source>
        <dbReference type="ARBA" id="ARBA00022679"/>
    </source>
</evidence>
<proteinExistence type="predicted"/>
<evidence type="ECO:0000313" key="4">
    <source>
        <dbReference type="Proteomes" id="UP000444960"/>
    </source>
</evidence>
<protein>
    <recommendedName>
        <fullName evidence="2">Erythromycin biosynthesis protein CIII-like C-terminal domain-containing protein</fullName>
    </recommendedName>
</protein>
<sequence>MVAGSDAGHAFPALGLATRFVDAGDDVIVYTGERWVSEEARTGATVRELPGLAALPGEDDEDAGAKLSTRAARMALALAPELAAAGVELVVSDVITRAGGWAAELIGVPWIELSPHPLYEQSRGLPPIGAGMAAGVTWQTRLRDRVLRGMSARAVASGARATAVARRSIMLSPEPRPAARFVATLPGLEVHRPDWPERTHLIGPLLHEPTVDVFERPAGDGPLVVVAPSTAKSGEADLGAAALHGLADLAADRPLRVVYSALTAPPAACRVPTGLVAGTARQDEVLADAAVAVCGAGHGMLAKSLLAGVPVVTVPGGGDQWELANRVSRAGSGVIVRPATPSAIADAVARVLDDPTYARSARTVARGVTGVVDPVVVAHRVLSEKGALTCA</sequence>
<feature type="domain" description="Erythromycin biosynthesis protein CIII-like C-terminal" evidence="2">
    <location>
        <begin position="285"/>
        <end position="379"/>
    </location>
</feature>
<comment type="caution">
    <text evidence="3">The sequence shown here is derived from an EMBL/GenBank/DDBJ whole genome shotgun (WGS) entry which is preliminary data.</text>
</comment>
<gene>
    <name evidence="3" type="ORF">nbrc107696_30100</name>
</gene>
<dbReference type="SUPFAM" id="SSF53756">
    <property type="entry name" value="UDP-Glycosyltransferase/glycogen phosphorylase"/>
    <property type="match status" value="1"/>
</dbReference>
<keyword evidence="1" id="KW-0808">Transferase</keyword>
<dbReference type="OrthoDB" id="5241459at2"/>
<dbReference type="GO" id="GO:0016758">
    <property type="term" value="F:hexosyltransferase activity"/>
    <property type="evidence" value="ECO:0007669"/>
    <property type="project" value="UniProtKB-ARBA"/>
</dbReference>
<dbReference type="PANTHER" id="PTHR21015">
    <property type="entry name" value="UDP-N-ACETYLGLUCOSAMINE--N-ACETYLMURAMYL-(PENTAPEPTIDE) PYROPHOSPHORYL-UNDECAPRENOL N-ACETYLGLUCOSAMINE TRANSFERASE 1"/>
    <property type="match status" value="1"/>
</dbReference>
<dbReference type="InterPro" id="IPR002213">
    <property type="entry name" value="UDP_glucos_trans"/>
</dbReference>
<dbReference type="Proteomes" id="UP000444960">
    <property type="component" value="Unassembled WGS sequence"/>
</dbReference>
<dbReference type="Pfam" id="PF06722">
    <property type="entry name" value="EryCIII-like_C"/>
    <property type="match status" value="1"/>
</dbReference>
<evidence type="ECO:0000313" key="3">
    <source>
        <dbReference type="EMBL" id="GEE02564.1"/>
    </source>
</evidence>
<dbReference type="CDD" id="cd03784">
    <property type="entry name" value="GT1_Gtf-like"/>
    <property type="match status" value="1"/>
</dbReference>
<accession>A0A7I9VBB3</accession>
<evidence type="ECO:0000259" key="2">
    <source>
        <dbReference type="Pfam" id="PF06722"/>
    </source>
</evidence>
<organism evidence="3 4">
    <name type="scientific">Gordonia spumicola</name>
    <dbReference type="NCBI Taxonomy" id="589161"/>
    <lineage>
        <taxon>Bacteria</taxon>
        <taxon>Bacillati</taxon>
        <taxon>Actinomycetota</taxon>
        <taxon>Actinomycetes</taxon>
        <taxon>Mycobacteriales</taxon>
        <taxon>Gordoniaceae</taxon>
        <taxon>Gordonia</taxon>
    </lineage>
</organism>
<dbReference type="GO" id="GO:0008194">
    <property type="term" value="F:UDP-glycosyltransferase activity"/>
    <property type="evidence" value="ECO:0007669"/>
    <property type="project" value="InterPro"/>
</dbReference>
<dbReference type="PANTHER" id="PTHR21015:SF22">
    <property type="entry name" value="GLYCOSYLTRANSFERASE"/>
    <property type="match status" value="1"/>
</dbReference>
<dbReference type="InterPro" id="IPR010610">
    <property type="entry name" value="EryCIII-like_C"/>
</dbReference>
<dbReference type="EMBL" id="BJOV01000005">
    <property type="protein sequence ID" value="GEE02564.1"/>
    <property type="molecule type" value="Genomic_DNA"/>
</dbReference>
<keyword evidence="4" id="KW-1185">Reference proteome</keyword>